<dbReference type="PANTHER" id="PTHR33279">
    <property type="entry name" value="SULFUR CARRIER PROTEIN YEDF-RELATED"/>
    <property type="match status" value="1"/>
</dbReference>
<dbReference type="Pfam" id="PF01206">
    <property type="entry name" value="TusA"/>
    <property type="match status" value="1"/>
</dbReference>
<evidence type="ECO:0000313" key="3">
    <source>
        <dbReference type="EMBL" id="ASJ26146.1"/>
    </source>
</evidence>
<evidence type="ECO:0000256" key="1">
    <source>
        <dbReference type="ARBA" id="ARBA00008984"/>
    </source>
</evidence>
<dbReference type="AlphaFoldDB" id="A0A248LP94"/>
<reference evidence="3" key="3">
    <citation type="submission" date="2017-06" db="EMBL/GenBank/DDBJ databases">
        <authorList>
            <person name="Kim H.J."/>
            <person name="Triplett B.A."/>
        </authorList>
    </citation>
    <scope>NUCLEOTIDE SEQUENCE</scope>
    <source>
        <strain evidence="3">HLGZ1</strain>
    </source>
</reference>
<dbReference type="GO" id="GO:0016740">
    <property type="term" value="F:transferase activity"/>
    <property type="evidence" value="ECO:0007669"/>
    <property type="project" value="UniProtKB-KW"/>
</dbReference>
<dbReference type="RefSeq" id="WP_012698568.1">
    <property type="nucleotide sequence ID" value="NZ_CP022115.1"/>
</dbReference>
<dbReference type="CDD" id="cd00291">
    <property type="entry name" value="SirA_YedF_YeeD"/>
    <property type="match status" value="1"/>
</dbReference>
<reference evidence="4 6" key="4">
    <citation type="submission" date="2021-10" db="EMBL/GenBank/DDBJ databases">
        <title>Whole-genome sequencing analysis of Laribacter hongkongensis: virulence gene profiles, carbohydrate-active enzyme prediction, and antimicrobial resistance characterization.</title>
        <authorList>
            <person name="Yuan P."/>
            <person name="Zhan Y."/>
            <person name="Chen D."/>
        </authorList>
    </citation>
    <scope>NUCLEOTIDE SEQUENCE [LARGE SCALE GENOMIC DNA]</scope>
    <source>
        <strain evidence="4 6">W67</strain>
    </source>
</reference>
<dbReference type="PROSITE" id="PS01148">
    <property type="entry name" value="UPF0033"/>
    <property type="match status" value="1"/>
</dbReference>
<dbReference type="EMBL" id="JAJAXM010000004">
    <property type="protein sequence ID" value="MCG9024955.1"/>
    <property type="molecule type" value="Genomic_DNA"/>
</dbReference>
<dbReference type="EMBL" id="CP022115">
    <property type="protein sequence ID" value="ASJ26146.1"/>
    <property type="molecule type" value="Genomic_DNA"/>
</dbReference>
<dbReference type="OMA" id="FWIRRTH"/>
<accession>A0A248LP94</accession>
<comment type="similarity">
    <text evidence="1">Belongs to the sulfur carrier protein TusA family.</text>
</comment>
<feature type="domain" description="UPF0033" evidence="2">
    <location>
        <begin position="7"/>
        <end position="31"/>
    </location>
</feature>
<keyword evidence="3" id="KW-0808">Transferase</keyword>
<proteinExistence type="inferred from homology"/>
<dbReference type="Gene3D" id="3.30.110.40">
    <property type="entry name" value="TusA-like domain"/>
    <property type="match status" value="1"/>
</dbReference>
<dbReference type="Proteomes" id="UP001200247">
    <property type="component" value="Unassembled WGS sequence"/>
</dbReference>
<dbReference type="OrthoDB" id="9797551at2"/>
<protein>
    <submittedName>
        <fullName evidence="4">Sulfurtransferase TusA family protein</fullName>
    </submittedName>
    <submittedName>
        <fullName evidence="3">TusA-related sulfurtransferase</fullName>
    </submittedName>
</protein>
<sequence length="76" mass="8240">MNPDQTLDVSGLSCPLPMLRAKKALATLQSGQVLEVIATDPAAPGDFDAFCRQTGNVLLLSDTRPDGKFRIVLRRK</sequence>
<reference evidence="5" key="2">
    <citation type="submission" date="2017-06" db="EMBL/GenBank/DDBJ databases">
        <title>Whole genome sequence of Laribacter hongkongensis LHGZ1.</title>
        <authorList>
            <person name="Chen D."/>
            <person name="Wu H."/>
            <person name="Chen J."/>
        </authorList>
    </citation>
    <scope>NUCLEOTIDE SEQUENCE [LARGE SCALE GENOMIC DNA]</scope>
    <source>
        <strain evidence="5">LHGZ1</strain>
    </source>
</reference>
<dbReference type="InterPro" id="IPR001455">
    <property type="entry name" value="TusA-like"/>
</dbReference>
<evidence type="ECO:0000313" key="4">
    <source>
        <dbReference type="EMBL" id="MCG9024955.1"/>
    </source>
</evidence>
<organism evidence="3 5">
    <name type="scientific">Laribacter hongkongensis</name>
    <dbReference type="NCBI Taxonomy" id="168471"/>
    <lineage>
        <taxon>Bacteria</taxon>
        <taxon>Pseudomonadati</taxon>
        <taxon>Pseudomonadota</taxon>
        <taxon>Betaproteobacteria</taxon>
        <taxon>Neisseriales</taxon>
        <taxon>Aquaspirillaceae</taxon>
        <taxon>Laribacter</taxon>
    </lineage>
</organism>
<gene>
    <name evidence="4" type="ORF">LH440_03360</name>
    <name evidence="3" type="ORF">LHGZ1_3315</name>
</gene>
<evidence type="ECO:0000313" key="6">
    <source>
        <dbReference type="Proteomes" id="UP001200247"/>
    </source>
</evidence>
<dbReference type="Proteomes" id="UP000197424">
    <property type="component" value="Chromosome"/>
</dbReference>
<name>A0A248LP94_9NEIS</name>
<dbReference type="GeneID" id="75108323"/>
<dbReference type="InterPro" id="IPR036868">
    <property type="entry name" value="TusA-like_sf"/>
</dbReference>
<dbReference type="PANTHER" id="PTHR33279:SF6">
    <property type="entry name" value="SULFUR CARRIER PROTEIN YEDF-RELATED"/>
    <property type="match status" value="1"/>
</dbReference>
<dbReference type="SUPFAM" id="SSF64307">
    <property type="entry name" value="SirA-like"/>
    <property type="match status" value="1"/>
</dbReference>
<evidence type="ECO:0000259" key="2">
    <source>
        <dbReference type="PROSITE" id="PS01148"/>
    </source>
</evidence>
<evidence type="ECO:0000313" key="5">
    <source>
        <dbReference type="Proteomes" id="UP000197424"/>
    </source>
</evidence>
<reference evidence="3" key="1">
    <citation type="journal article" date="2017" name="J. Antimicrob. Chemother.">
        <title>Emergence and genomic analysis of MDR Laribacter hongkongensis strain HLGZ1 from Guangzhou, China.</title>
        <authorList>
            <person name="Wu H.K."/>
            <person name="Chen J.H."/>
            <person name="Yang L."/>
            <person name="Li A.R."/>
            <person name="Su D.H."/>
            <person name="Lin Y.P."/>
            <person name="Chen D.Q."/>
        </authorList>
    </citation>
    <scope>NUCLEOTIDE SEQUENCE</scope>
    <source>
        <strain evidence="3">HLGZ1</strain>
    </source>
</reference>